<evidence type="ECO:0000256" key="8">
    <source>
        <dbReference type="ARBA" id="ARBA00023022"/>
    </source>
</evidence>
<feature type="chain" id="PRO_5043429905" description="Reelin domain-containing protein" evidence="9">
    <location>
        <begin position="18"/>
        <end position="157"/>
    </location>
</feature>
<evidence type="ECO:0000313" key="11">
    <source>
        <dbReference type="EMBL" id="KAK8381883.1"/>
    </source>
</evidence>
<comment type="similarity">
    <text evidence="2">Belongs to the insect defense protein family.</text>
</comment>
<feature type="domain" description="Reelin" evidence="10">
    <location>
        <begin position="12"/>
        <end position="157"/>
    </location>
</feature>
<dbReference type="Gene3D" id="2.60.40.4060">
    <property type="entry name" value="Reeler domain"/>
    <property type="match status" value="1"/>
</dbReference>
<dbReference type="PROSITE" id="PS51019">
    <property type="entry name" value="REELIN"/>
    <property type="match status" value="1"/>
</dbReference>
<dbReference type="InterPro" id="IPR002861">
    <property type="entry name" value="Reeler_dom"/>
</dbReference>
<proteinExistence type="inferred from homology"/>
<keyword evidence="7" id="KW-0391">Immunity</keyword>
<keyword evidence="3" id="KW-0964">Secreted</keyword>
<comment type="subcellular location">
    <subcellularLocation>
        <location evidence="1">Secreted</location>
    </subcellularLocation>
</comment>
<evidence type="ECO:0000256" key="1">
    <source>
        <dbReference type="ARBA" id="ARBA00004613"/>
    </source>
</evidence>
<dbReference type="GO" id="GO:0045087">
    <property type="term" value="P:innate immune response"/>
    <property type="evidence" value="ECO:0007669"/>
    <property type="project" value="UniProtKB-KW"/>
</dbReference>
<dbReference type="PANTHER" id="PTHR45828">
    <property type="entry name" value="CYTOCHROME B561/FERRIC REDUCTASE TRANSMEMBRANE"/>
    <property type="match status" value="1"/>
</dbReference>
<evidence type="ECO:0000256" key="4">
    <source>
        <dbReference type="ARBA" id="ARBA00022529"/>
    </source>
</evidence>
<evidence type="ECO:0000256" key="6">
    <source>
        <dbReference type="ARBA" id="ARBA00022729"/>
    </source>
</evidence>
<dbReference type="CDD" id="cd08544">
    <property type="entry name" value="Reeler"/>
    <property type="match status" value="1"/>
</dbReference>
<dbReference type="EMBL" id="JARAKH010000039">
    <property type="protein sequence ID" value="KAK8381883.1"/>
    <property type="molecule type" value="Genomic_DNA"/>
</dbReference>
<dbReference type="GO" id="GO:0016020">
    <property type="term" value="C:membrane"/>
    <property type="evidence" value="ECO:0007669"/>
    <property type="project" value="TreeGrafter"/>
</dbReference>
<dbReference type="AlphaFoldDB" id="A0AAW0T2U2"/>
<evidence type="ECO:0000256" key="5">
    <source>
        <dbReference type="ARBA" id="ARBA00022588"/>
    </source>
</evidence>
<name>A0AAW0T2U2_SCYPA</name>
<evidence type="ECO:0000256" key="9">
    <source>
        <dbReference type="SAM" id="SignalP"/>
    </source>
</evidence>
<evidence type="ECO:0000256" key="7">
    <source>
        <dbReference type="ARBA" id="ARBA00022859"/>
    </source>
</evidence>
<dbReference type="Pfam" id="PF02014">
    <property type="entry name" value="Reeler"/>
    <property type="match status" value="1"/>
</dbReference>
<dbReference type="InterPro" id="IPR042307">
    <property type="entry name" value="Reeler_sf"/>
</dbReference>
<keyword evidence="4" id="KW-0929">Antimicrobial</keyword>
<evidence type="ECO:0000259" key="10">
    <source>
        <dbReference type="PROSITE" id="PS51019"/>
    </source>
</evidence>
<accession>A0AAW0T2U2</accession>
<keyword evidence="8" id="KW-0044">Antibiotic</keyword>
<keyword evidence="6 9" id="KW-0732">Signal</keyword>
<keyword evidence="12" id="KW-1185">Reference proteome</keyword>
<dbReference type="GO" id="GO:0042742">
    <property type="term" value="P:defense response to bacterium"/>
    <property type="evidence" value="ECO:0007669"/>
    <property type="project" value="UniProtKB-KW"/>
</dbReference>
<comment type="caution">
    <text evidence="11">The sequence shown here is derived from an EMBL/GenBank/DDBJ whole genome shotgun (WGS) entry which is preliminary data.</text>
</comment>
<gene>
    <name evidence="11" type="ORF">O3P69_015114</name>
</gene>
<organism evidence="11 12">
    <name type="scientific">Scylla paramamosain</name>
    <name type="common">Mud crab</name>
    <dbReference type="NCBI Taxonomy" id="85552"/>
    <lineage>
        <taxon>Eukaryota</taxon>
        <taxon>Metazoa</taxon>
        <taxon>Ecdysozoa</taxon>
        <taxon>Arthropoda</taxon>
        <taxon>Crustacea</taxon>
        <taxon>Multicrustacea</taxon>
        <taxon>Malacostraca</taxon>
        <taxon>Eumalacostraca</taxon>
        <taxon>Eucarida</taxon>
        <taxon>Decapoda</taxon>
        <taxon>Pleocyemata</taxon>
        <taxon>Brachyura</taxon>
        <taxon>Eubrachyura</taxon>
        <taxon>Portunoidea</taxon>
        <taxon>Portunidae</taxon>
        <taxon>Portuninae</taxon>
        <taxon>Scylla</taxon>
    </lineage>
</organism>
<dbReference type="GO" id="GO:0005576">
    <property type="term" value="C:extracellular region"/>
    <property type="evidence" value="ECO:0007669"/>
    <property type="project" value="UniProtKB-SubCell"/>
</dbReference>
<keyword evidence="5" id="KW-0399">Innate immunity</keyword>
<dbReference type="PANTHER" id="PTHR45828:SF9">
    <property type="entry name" value="CELL WALL INTEGRITY AND STRESS RESPONSE COMPONENT 4-LIKE-RELATED"/>
    <property type="match status" value="1"/>
</dbReference>
<evidence type="ECO:0000313" key="12">
    <source>
        <dbReference type="Proteomes" id="UP001487740"/>
    </source>
</evidence>
<dbReference type="Proteomes" id="UP001487740">
    <property type="component" value="Unassembled WGS sequence"/>
</dbReference>
<protein>
    <recommendedName>
        <fullName evidence="10">Reelin domain-containing protein</fullName>
    </recommendedName>
</protein>
<evidence type="ECO:0000256" key="2">
    <source>
        <dbReference type="ARBA" id="ARBA00008501"/>
    </source>
</evidence>
<sequence length="157" mass="17026">MMTMCGVAALLAVGVTAYPTGAPSSVCDDPFMEPTYHRDYLNATGYNNTNQYTLRSSPAEGRPGIVEVTLTGAPFKGFVVRASTPGENNEGEFIVDEDSQFHALHCSSNENAAVTHSSPEFKSSVKLLWRDNNSGNHVFQATVVPTIETYVINIFES</sequence>
<dbReference type="InterPro" id="IPR051237">
    <property type="entry name" value="Ferric-chelate_Red/DefProt"/>
</dbReference>
<feature type="signal peptide" evidence="9">
    <location>
        <begin position="1"/>
        <end position="17"/>
    </location>
</feature>
<reference evidence="11 12" key="1">
    <citation type="submission" date="2023-03" db="EMBL/GenBank/DDBJ databases">
        <title>High-quality genome of Scylla paramamosain provides insights in environmental adaptation.</title>
        <authorList>
            <person name="Zhang L."/>
        </authorList>
    </citation>
    <scope>NUCLEOTIDE SEQUENCE [LARGE SCALE GENOMIC DNA]</scope>
    <source>
        <strain evidence="11">LZ_2023a</strain>
        <tissue evidence="11">Muscle</tissue>
    </source>
</reference>
<evidence type="ECO:0000256" key="3">
    <source>
        <dbReference type="ARBA" id="ARBA00022525"/>
    </source>
</evidence>